<feature type="transmembrane region" description="Helical" evidence="2">
    <location>
        <begin position="259"/>
        <end position="283"/>
    </location>
</feature>
<feature type="transmembrane region" description="Helical" evidence="2">
    <location>
        <begin position="303"/>
        <end position="321"/>
    </location>
</feature>
<feature type="transmembrane region" description="Helical" evidence="2">
    <location>
        <begin position="208"/>
        <end position="225"/>
    </location>
</feature>
<keyword evidence="2" id="KW-1133">Transmembrane helix</keyword>
<feature type="transmembrane region" description="Helical" evidence="2">
    <location>
        <begin position="231"/>
        <end position="247"/>
    </location>
</feature>
<evidence type="ECO:0000313" key="5">
    <source>
        <dbReference type="Proteomes" id="UP000229730"/>
    </source>
</evidence>
<dbReference type="AlphaFoldDB" id="A0A2G4YTX4"/>
<dbReference type="InterPro" id="IPR006976">
    <property type="entry name" value="VanZ-like"/>
</dbReference>
<feature type="transmembrane region" description="Helical" evidence="2">
    <location>
        <begin position="140"/>
        <end position="157"/>
    </location>
</feature>
<evidence type="ECO:0000259" key="3">
    <source>
        <dbReference type="Pfam" id="PF04892"/>
    </source>
</evidence>
<dbReference type="Proteomes" id="UP000229730">
    <property type="component" value="Unassembled WGS sequence"/>
</dbReference>
<evidence type="ECO:0000256" key="2">
    <source>
        <dbReference type="SAM" id="Phobius"/>
    </source>
</evidence>
<dbReference type="EMBL" id="PDEM01000009">
    <property type="protein sequence ID" value="PHZ85690.1"/>
    <property type="molecule type" value="Genomic_DNA"/>
</dbReference>
<feature type="transmembrane region" description="Helical" evidence="2">
    <location>
        <begin position="444"/>
        <end position="463"/>
    </location>
</feature>
<keyword evidence="2" id="KW-0472">Membrane</keyword>
<feature type="transmembrane region" description="Helical" evidence="2">
    <location>
        <begin position="618"/>
        <end position="640"/>
    </location>
</feature>
<feature type="transmembrane region" description="Helical" evidence="2">
    <location>
        <begin position="328"/>
        <end position="346"/>
    </location>
</feature>
<name>A0A2G4YTX4_9PROT</name>
<protein>
    <recommendedName>
        <fullName evidence="3">VanZ-like domain-containing protein</fullName>
    </recommendedName>
</protein>
<accession>A0A2G4YTX4</accession>
<comment type="caution">
    <text evidence="4">The sequence shown here is derived from an EMBL/GenBank/DDBJ whole genome shotgun (WGS) entry which is preliminary data.</text>
</comment>
<dbReference type="OrthoDB" id="7055135at2"/>
<feature type="transmembrane region" description="Helical" evidence="2">
    <location>
        <begin position="652"/>
        <end position="670"/>
    </location>
</feature>
<feature type="transmembrane region" description="Helical" evidence="2">
    <location>
        <begin position="544"/>
        <end position="563"/>
    </location>
</feature>
<feature type="transmembrane region" description="Helical" evidence="2">
    <location>
        <begin position="109"/>
        <end position="128"/>
    </location>
</feature>
<organism evidence="4 5">
    <name type="scientific">Paremcibacter congregatus</name>
    <dbReference type="NCBI Taxonomy" id="2043170"/>
    <lineage>
        <taxon>Bacteria</taxon>
        <taxon>Pseudomonadati</taxon>
        <taxon>Pseudomonadota</taxon>
        <taxon>Alphaproteobacteria</taxon>
        <taxon>Emcibacterales</taxon>
        <taxon>Emcibacteraceae</taxon>
        <taxon>Paremcibacter</taxon>
    </lineage>
</organism>
<feature type="transmembrane region" description="Helical" evidence="2">
    <location>
        <begin position="177"/>
        <end position="196"/>
    </location>
</feature>
<sequence length="745" mass="84104">MQKLFLFIIGAIIYGSLFPFTFSALDSAARWQTLLRDSFAPFTSLGDILGNIVLFMPYGYLALAPKESSLRKKPSYLKYFLYGLVLAFVIQVVQVYIPARSPAMADVYWNGVGILAGFAAHHLTQRYFPGLSFTTARNTPALLALCWLLYLLFPFIPSLDFQAIKNSIKPVLLTPDFRWHAFIISTTGWLLFAHFTRNLFLGSRLNPLRLPLIALLSLPLRMIIIQNSLTLSDLSAVLFAIVIWIVFQGQKIDRGKGLAALLAVSITIYSIGSLDFSSQFSSFYWVPFSGFLDGNLFTNTKSLFFKVFLFGSLIWLVKLNWPTLRLKTFWLFLFILLLELIQITMPSRTAEITDPVLILLLSLLIQVRSTTHRRNETSSPEDLVSPAPVTDAPTSQPPAPGSKRNLLSFWGSLIVITALLAILIRLPGVPYNVRELFRLDGSIIAILPFTCFILWFGMSIPWISRRMLTHPNFHFVFFPLWVIAAGLISYSLLKISVTEEALDDIVGSSNIYWFVTNRAIWGDAGLWLSQLLPFPALWNGLEEIVRFLALFSPLTFLLSMFYTTGDLIKKYNIQGATAKLRLTLLSLGLNLLYALPWFYLCKVIAFDHSSTDNLNELIARQGVLGGGGTALYGLIILLTLNSVWVRQARVHWLLKGVSIAGSGVLCWFLLNMGLEPEVQKYGLTFSGVDFLLGPDRKNRLDETILFGRWIFLYVGSITILAWGMRFDVKSLLPQKKHKENRKYYG</sequence>
<reference evidence="4 5" key="1">
    <citation type="submission" date="2017-10" db="EMBL/GenBank/DDBJ databases">
        <title>Frigbacter circumglobatus gen. nov. sp. nov., isolated from sediment cultured in situ.</title>
        <authorList>
            <person name="Zhao Z."/>
        </authorList>
    </citation>
    <scope>NUCLEOTIDE SEQUENCE [LARGE SCALE GENOMIC DNA]</scope>
    <source>
        <strain evidence="4 5">ZYL</strain>
    </source>
</reference>
<evidence type="ECO:0000313" key="4">
    <source>
        <dbReference type="EMBL" id="PHZ85690.1"/>
    </source>
</evidence>
<dbReference type="RefSeq" id="WP_099471274.1">
    <property type="nucleotide sequence ID" value="NZ_CP041025.1"/>
</dbReference>
<feature type="transmembrane region" description="Helical" evidence="2">
    <location>
        <begin position="48"/>
        <end position="64"/>
    </location>
</feature>
<dbReference type="Pfam" id="PF04892">
    <property type="entry name" value="VanZ"/>
    <property type="match status" value="1"/>
</dbReference>
<dbReference type="InParanoid" id="A0A2G4YTX4"/>
<gene>
    <name evidence="4" type="ORF">CRD36_03100</name>
</gene>
<proteinExistence type="predicted"/>
<feature type="transmembrane region" description="Helical" evidence="2">
    <location>
        <begin position="709"/>
        <end position="728"/>
    </location>
</feature>
<feature type="transmembrane region" description="Helical" evidence="2">
    <location>
        <begin position="584"/>
        <end position="606"/>
    </location>
</feature>
<keyword evidence="2" id="KW-0812">Transmembrane</keyword>
<feature type="transmembrane region" description="Helical" evidence="2">
    <location>
        <begin position="475"/>
        <end position="493"/>
    </location>
</feature>
<feature type="domain" description="VanZ-like" evidence="3">
    <location>
        <begin position="5"/>
        <end position="120"/>
    </location>
</feature>
<keyword evidence="5" id="KW-1185">Reference proteome</keyword>
<feature type="region of interest" description="Disordered" evidence="1">
    <location>
        <begin position="372"/>
        <end position="400"/>
    </location>
</feature>
<feature type="transmembrane region" description="Helical" evidence="2">
    <location>
        <begin position="406"/>
        <end position="424"/>
    </location>
</feature>
<evidence type="ECO:0000256" key="1">
    <source>
        <dbReference type="SAM" id="MobiDB-lite"/>
    </source>
</evidence>
<feature type="transmembrane region" description="Helical" evidence="2">
    <location>
        <begin position="76"/>
        <end position="97"/>
    </location>
</feature>